<proteinExistence type="predicted"/>
<dbReference type="EMBL" id="LR862136">
    <property type="protein sequence ID" value="CAD1842619.1"/>
    <property type="molecule type" value="Genomic_DNA"/>
</dbReference>
<dbReference type="AlphaFoldDB" id="A0A6V7QHJ0"/>
<sequence>MIDSRPSRVDSFVKFASLGPVGRAFPLGGRTHWELWSWFSPHVALGCLRFARERRGGARRGRSSVDSALPPRPEIAVPRVSLAREAMAPHRRSLLDRRWMGQVVSLGNLRRAETWNFAS</sequence>
<evidence type="ECO:0000313" key="1">
    <source>
        <dbReference type="EMBL" id="CAD1842619.1"/>
    </source>
</evidence>
<accession>A0A6V7QHJ0</accession>
<name>A0A6V7QHJ0_ANACO</name>
<organism evidence="1">
    <name type="scientific">Ananas comosus var. bracteatus</name>
    <name type="common">red pineapple</name>
    <dbReference type="NCBI Taxonomy" id="296719"/>
    <lineage>
        <taxon>Eukaryota</taxon>
        <taxon>Viridiplantae</taxon>
        <taxon>Streptophyta</taxon>
        <taxon>Embryophyta</taxon>
        <taxon>Tracheophyta</taxon>
        <taxon>Spermatophyta</taxon>
        <taxon>Magnoliopsida</taxon>
        <taxon>Liliopsida</taxon>
        <taxon>Poales</taxon>
        <taxon>Bromeliaceae</taxon>
        <taxon>Bromelioideae</taxon>
        <taxon>Ananas</taxon>
    </lineage>
</organism>
<reference evidence="1" key="1">
    <citation type="submission" date="2020-07" db="EMBL/GenBank/DDBJ databases">
        <authorList>
            <person name="Lin J."/>
        </authorList>
    </citation>
    <scope>NUCLEOTIDE SEQUENCE</scope>
</reference>
<gene>
    <name evidence="1" type="ORF">CB5_LOCUS25830</name>
</gene>
<protein>
    <submittedName>
        <fullName evidence="1">Uncharacterized protein</fullName>
    </submittedName>
</protein>